<dbReference type="PANTHER" id="PTHR31511">
    <property type="entry name" value="PROTEIN CBG23764"/>
    <property type="match status" value="1"/>
</dbReference>
<dbReference type="AlphaFoldDB" id="A0A6G0YV44"/>
<protein>
    <submittedName>
        <fullName evidence="1">DNA pol B 2 domain-containing protein</fullName>
    </submittedName>
</protein>
<dbReference type="EMBL" id="VUJU01002323">
    <property type="protein sequence ID" value="KAF0761692.1"/>
    <property type="molecule type" value="Genomic_DNA"/>
</dbReference>
<evidence type="ECO:0000313" key="1">
    <source>
        <dbReference type="EMBL" id="KAF0761692.1"/>
    </source>
</evidence>
<proteinExistence type="predicted"/>
<accession>A0A6G0YV44</accession>
<dbReference type="OrthoDB" id="6616771at2759"/>
<reference evidence="1 2" key="1">
    <citation type="submission" date="2019-08" db="EMBL/GenBank/DDBJ databases">
        <title>Whole genome of Aphis craccivora.</title>
        <authorList>
            <person name="Voronova N.V."/>
            <person name="Shulinski R.S."/>
            <person name="Bandarenka Y.V."/>
            <person name="Zhorov D.G."/>
            <person name="Warner D."/>
        </authorList>
    </citation>
    <scope>NUCLEOTIDE SEQUENCE [LARGE SCALE GENOMIC DNA]</scope>
    <source>
        <strain evidence="1">180601</strain>
        <tissue evidence="1">Whole Body</tissue>
    </source>
</reference>
<sequence length="150" mass="17393">MPLVTRKGVYPDWVKEDECEHANEVWDNFGCTTLGEYNTAHYFTAPELSFDSMMLKFTGQKLQLLDDYDMLLMFESGRIRDGLVQASKRYGKANNVKTPDYDETKEKPWIIYQDCNNLYGLAISRYMPYCGFNWVEPTLNGLNNLDDTSP</sequence>
<comment type="caution">
    <text evidence="1">The sequence shown here is derived from an EMBL/GenBank/DDBJ whole genome shotgun (WGS) entry which is preliminary data.</text>
</comment>
<dbReference type="Proteomes" id="UP000478052">
    <property type="component" value="Unassembled WGS sequence"/>
</dbReference>
<name>A0A6G0YV44_APHCR</name>
<dbReference type="PANTHER" id="PTHR31511:SF12">
    <property type="entry name" value="RHO TERMINATION FACTOR N-TERMINAL DOMAIN-CONTAINING PROTEIN"/>
    <property type="match status" value="1"/>
</dbReference>
<gene>
    <name evidence="1" type="ORF">FWK35_00004119</name>
</gene>
<keyword evidence="2" id="KW-1185">Reference proteome</keyword>
<organism evidence="1 2">
    <name type="scientific">Aphis craccivora</name>
    <name type="common">Cowpea aphid</name>
    <dbReference type="NCBI Taxonomy" id="307492"/>
    <lineage>
        <taxon>Eukaryota</taxon>
        <taxon>Metazoa</taxon>
        <taxon>Ecdysozoa</taxon>
        <taxon>Arthropoda</taxon>
        <taxon>Hexapoda</taxon>
        <taxon>Insecta</taxon>
        <taxon>Pterygota</taxon>
        <taxon>Neoptera</taxon>
        <taxon>Paraneoptera</taxon>
        <taxon>Hemiptera</taxon>
        <taxon>Sternorrhyncha</taxon>
        <taxon>Aphidomorpha</taxon>
        <taxon>Aphidoidea</taxon>
        <taxon>Aphididae</taxon>
        <taxon>Aphidini</taxon>
        <taxon>Aphis</taxon>
        <taxon>Aphis</taxon>
    </lineage>
</organism>
<evidence type="ECO:0000313" key="2">
    <source>
        <dbReference type="Proteomes" id="UP000478052"/>
    </source>
</evidence>